<dbReference type="Pfam" id="PF18294">
    <property type="entry name" value="Pept_S41_N"/>
    <property type="match status" value="1"/>
</dbReference>
<dbReference type="EMBL" id="JBHTJR010000014">
    <property type="protein sequence ID" value="MFD0991713.1"/>
    <property type="molecule type" value="Genomic_DNA"/>
</dbReference>
<sequence length="482" mass="53556">MKNLTPLKILCIAIASFFVSCSDKTEDIPADVKINDFVWGGMNAYYLWQENVSDLADNRFSNREQLNSYLAGFDSPDNLFNQLLDYPSEYPKDPNRVFSWIVDDYIALEESFQGIRTTTGLKIVVANYNDGSQNVYAYVRDVAIGSSADANGVTRGMIISEVDGIQLTLANFRDLLTAESFTIGLADYNGGNPTANGTTINVTSSVVEENPVKIANVPYNDGVNKIGYLLFNQFSTSYDDELNTAFAYFKSEAITDLVIDLRYNGGGSVRTATYLGSMITGQFNEEVFSQQEWNSKVMNNSGGYDFKNYFTNEIDNGQVNEAINSLELSRIYFIVTDNSASASELVINALKAYIDVSLVGTQTYGKHVGSITLYDSDNYTKNGPNFDSSHTWAMQPIVLEIQNKNGENAPEGFIPDVEIVEDPSNLGVLGEADEPLLERTIQLIVNGTRISQSTSEKPNVRKVWNTNMSYPDNNNMYVELQR</sequence>
<dbReference type="PANTHER" id="PTHR32060">
    <property type="entry name" value="TAIL-SPECIFIC PROTEASE"/>
    <property type="match status" value="1"/>
</dbReference>
<dbReference type="PROSITE" id="PS51257">
    <property type="entry name" value="PROKAR_LIPOPROTEIN"/>
    <property type="match status" value="1"/>
</dbReference>
<dbReference type="Gene3D" id="3.30.750.170">
    <property type="match status" value="1"/>
</dbReference>
<feature type="domain" description="Tail specific protease" evidence="1">
    <location>
        <begin position="195"/>
        <end position="404"/>
    </location>
</feature>
<dbReference type="SUPFAM" id="SSF52096">
    <property type="entry name" value="ClpP/crotonase"/>
    <property type="match status" value="1"/>
</dbReference>
<organism evidence="2 3">
    <name type="scientific">Tenacibaculum geojense</name>
    <dbReference type="NCBI Taxonomy" id="915352"/>
    <lineage>
        <taxon>Bacteria</taxon>
        <taxon>Pseudomonadati</taxon>
        <taxon>Bacteroidota</taxon>
        <taxon>Flavobacteriia</taxon>
        <taxon>Flavobacteriales</taxon>
        <taxon>Flavobacteriaceae</taxon>
        <taxon>Tenacibaculum</taxon>
    </lineage>
</organism>
<dbReference type="Gene3D" id="2.30.42.10">
    <property type="match status" value="1"/>
</dbReference>
<reference evidence="3" key="1">
    <citation type="journal article" date="2019" name="Int. J. Syst. Evol. Microbiol.">
        <title>The Global Catalogue of Microorganisms (GCM) 10K type strain sequencing project: providing services to taxonomists for standard genome sequencing and annotation.</title>
        <authorList>
            <consortium name="The Broad Institute Genomics Platform"/>
            <consortium name="The Broad Institute Genome Sequencing Center for Infectious Disease"/>
            <person name="Wu L."/>
            <person name="Ma J."/>
        </authorList>
    </citation>
    <scope>NUCLEOTIDE SEQUENCE [LARGE SCALE GENOMIC DNA]</scope>
    <source>
        <strain evidence="3">CCUG 60527</strain>
    </source>
</reference>
<dbReference type="InterPro" id="IPR029045">
    <property type="entry name" value="ClpP/crotonase-like_dom_sf"/>
</dbReference>
<dbReference type="Pfam" id="PF03572">
    <property type="entry name" value="Peptidase_S41"/>
    <property type="match status" value="1"/>
</dbReference>
<evidence type="ECO:0000313" key="2">
    <source>
        <dbReference type="EMBL" id="MFD0991713.1"/>
    </source>
</evidence>
<dbReference type="CDD" id="cd07561">
    <property type="entry name" value="Peptidase_S41_CPP_like"/>
    <property type="match status" value="1"/>
</dbReference>
<name>A0ABW3JQ54_9FLAO</name>
<dbReference type="InterPro" id="IPR005151">
    <property type="entry name" value="Tail-specific_protease"/>
</dbReference>
<evidence type="ECO:0000259" key="1">
    <source>
        <dbReference type="SMART" id="SM00245"/>
    </source>
</evidence>
<proteinExistence type="predicted"/>
<dbReference type="SMART" id="SM00245">
    <property type="entry name" value="TSPc"/>
    <property type="match status" value="1"/>
</dbReference>
<dbReference type="RefSeq" id="WP_386104271.1">
    <property type="nucleotide sequence ID" value="NZ_JBHTJR010000014.1"/>
</dbReference>
<keyword evidence="3" id="KW-1185">Reference proteome</keyword>
<comment type="caution">
    <text evidence="2">The sequence shown here is derived from an EMBL/GenBank/DDBJ whole genome shotgun (WGS) entry which is preliminary data.</text>
</comment>
<accession>A0ABW3JQ54</accession>
<dbReference type="PANTHER" id="PTHR32060:SF30">
    <property type="entry name" value="CARBOXY-TERMINAL PROCESSING PROTEASE CTPA"/>
    <property type="match status" value="1"/>
</dbReference>
<evidence type="ECO:0000313" key="3">
    <source>
        <dbReference type="Proteomes" id="UP001597062"/>
    </source>
</evidence>
<gene>
    <name evidence="2" type="ORF">ACFQ1U_00705</name>
</gene>
<dbReference type="InterPro" id="IPR041613">
    <property type="entry name" value="Pept_S41_N"/>
</dbReference>
<protein>
    <submittedName>
        <fullName evidence="2">S41 family peptidase</fullName>
    </submittedName>
</protein>
<dbReference type="Proteomes" id="UP001597062">
    <property type="component" value="Unassembled WGS sequence"/>
</dbReference>
<dbReference type="Gene3D" id="3.90.226.10">
    <property type="entry name" value="2-enoyl-CoA Hydratase, Chain A, domain 1"/>
    <property type="match status" value="1"/>
</dbReference>
<dbReference type="InterPro" id="IPR036034">
    <property type="entry name" value="PDZ_sf"/>
</dbReference>